<dbReference type="AlphaFoldDB" id="A0A9D3PHZ1"/>
<protein>
    <submittedName>
        <fullName evidence="2">Uncharacterized protein</fullName>
    </submittedName>
</protein>
<sequence>MTTRLASFPWLGSVCPASTLRLWILPLKWRPKVLGLRIRESRPPFSKDHCHTPGGGKQFDLK</sequence>
<comment type="caution">
    <text evidence="2">The sequence shown here is derived from an EMBL/GenBank/DDBJ whole genome shotgun (WGS) entry which is preliminary data.</text>
</comment>
<evidence type="ECO:0000313" key="2">
    <source>
        <dbReference type="EMBL" id="KAG7458171.1"/>
    </source>
</evidence>
<reference evidence="2" key="1">
    <citation type="submission" date="2021-01" db="EMBL/GenBank/DDBJ databases">
        <authorList>
            <person name="Zahm M."/>
            <person name="Roques C."/>
            <person name="Cabau C."/>
            <person name="Klopp C."/>
            <person name="Donnadieu C."/>
            <person name="Jouanno E."/>
            <person name="Lampietro C."/>
            <person name="Louis A."/>
            <person name="Herpin A."/>
            <person name="Echchiki A."/>
            <person name="Berthelot C."/>
            <person name="Parey E."/>
            <person name="Roest-Crollius H."/>
            <person name="Braasch I."/>
            <person name="Postlethwait J."/>
            <person name="Bobe J."/>
            <person name="Montfort J."/>
            <person name="Bouchez O."/>
            <person name="Begum T."/>
            <person name="Mejri S."/>
            <person name="Adams A."/>
            <person name="Chen W.-J."/>
            <person name="Guiguen Y."/>
        </authorList>
    </citation>
    <scope>NUCLEOTIDE SEQUENCE</scope>
    <source>
        <strain evidence="2">YG-15Mar2019-1</strain>
        <tissue evidence="2">Brain</tissue>
    </source>
</reference>
<gene>
    <name evidence="2" type="ORF">MATL_G00235320</name>
</gene>
<dbReference type="Proteomes" id="UP001046870">
    <property type="component" value="Chromosome 21"/>
</dbReference>
<feature type="compositionally biased region" description="Gly residues" evidence="1">
    <location>
        <begin position="53"/>
        <end position="62"/>
    </location>
</feature>
<keyword evidence="3" id="KW-1185">Reference proteome</keyword>
<accession>A0A9D3PHZ1</accession>
<organism evidence="2 3">
    <name type="scientific">Megalops atlanticus</name>
    <name type="common">Tarpon</name>
    <name type="synonym">Clupea gigantea</name>
    <dbReference type="NCBI Taxonomy" id="7932"/>
    <lineage>
        <taxon>Eukaryota</taxon>
        <taxon>Metazoa</taxon>
        <taxon>Chordata</taxon>
        <taxon>Craniata</taxon>
        <taxon>Vertebrata</taxon>
        <taxon>Euteleostomi</taxon>
        <taxon>Actinopterygii</taxon>
        <taxon>Neopterygii</taxon>
        <taxon>Teleostei</taxon>
        <taxon>Elopiformes</taxon>
        <taxon>Megalopidae</taxon>
        <taxon>Megalops</taxon>
    </lineage>
</organism>
<dbReference type="EMBL" id="JAFDVH010000021">
    <property type="protein sequence ID" value="KAG7458171.1"/>
    <property type="molecule type" value="Genomic_DNA"/>
</dbReference>
<name>A0A9D3PHZ1_MEGAT</name>
<evidence type="ECO:0000313" key="3">
    <source>
        <dbReference type="Proteomes" id="UP001046870"/>
    </source>
</evidence>
<feature type="region of interest" description="Disordered" evidence="1">
    <location>
        <begin position="43"/>
        <end position="62"/>
    </location>
</feature>
<evidence type="ECO:0000256" key="1">
    <source>
        <dbReference type="SAM" id="MobiDB-lite"/>
    </source>
</evidence>
<proteinExistence type="predicted"/>